<dbReference type="EMBL" id="ABJB010973530">
    <property type="status" value="NOT_ANNOTATED_CDS"/>
    <property type="molecule type" value="Genomic_DNA"/>
</dbReference>
<dbReference type="InterPro" id="IPR037198">
    <property type="entry name" value="MutL_C_sf"/>
</dbReference>
<dbReference type="VEuPathDB" id="VectorBase:ISCP_021203"/>
<accession>B7PAH6</accession>
<dbReference type="EMBL" id="ABJB010018134">
    <property type="status" value="NOT_ANNOTATED_CDS"/>
    <property type="molecule type" value="Genomic_DNA"/>
</dbReference>
<name>B7PAH6_IXOSC</name>
<proteinExistence type="predicted"/>
<dbReference type="SMART" id="SM00853">
    <property type="entry name" value="MutL_C"/>
    <property type="match status" value="1"/>
</dbReference>
<gene>
    <name evidence="2" type="ORF">IscW_ISCW016969</name>
</gene>
<dbReference type="Gene3D" id="3.30.1540.20">
    <property type="entry name" value="MutL, C-terminal domain, dimerisation subdomain"/>
    <property type="match status" value="1"/>
</dbReference>
<dbReference type="InterPro" id="IPR038973">
    <property type="entry name" value="MutL/Mlh/Pms-like"/>
</dbReference>
<feature type="domain" description="MutL C-terminal dimerisation" evidence="1">
    <location>
        <begin position="19"/>
        <end position="167"/>
    </location>
</feature>
<keyword evidence="4" id="KW-1185">Reference proteome</keyword>
<dbReference type="GO" id="GO:0140664">
    <property type="term" value="F:ATP-dependent DNA damage sensor activity"/>
    <property type="evidence" value="ECO:0007669"/>
    <property type="project" value="InterPro"/>
</dbReference>
<dbReference type="InterPro" id="IPR014790">
    <property type="entry name" value="MutL_C"/>
</dbReference>
<reference evidence="2 4" key="1">
    <citation type="submission" date="2008-03" db="EMBL/GenBank/DDBJ databases">
        <title>Annotation of Ixodes scapularis.</title>
        <authorList>
            <consortium name="Ixodes scapularis Genome Project Consortium"/>
            <person name="Caler E."/>
            <person name="Hannick L.I."/>
            <person name="Bidwell S."/>
            <person name="Joardar V."/>
            <person name="Thiagarajan M."/>
            <person name="Amedeo P."/>
            <person name="Galinsky K.J."/>
            <person name="Schobel S."/>
            <person name="Inman J."/>
            <person name="Hostetler J."/>
            <person name="Miller J."/>
            <person name="Hammond M."/>
            <person name="Megy K."/>
            <person name="Lawson D."/>
            <person name="Kodira C."/>
            <person name="Sutton G."/>
            <person name="Meyer J."/>
            <person name="Hill C.A."/>
            <person name="Birren B."/>
            <person name="Nene V."/>
            <person name="Collins F."/>
            <person name="Alarcon-Chaidez F."/>
            <person name="Wikel S."/>
            <person name="Strausberg R."/>
        </authorList>
    </citation>
    <scope>NUCLEOTIDE SEQUENCE [LARGE SCALE GENOMIC DNA]</scope>
    <source>
        <strain evidence="4">Wikel</strain>
        <strain evidence="2">Wikel colony</strain>
    </source>
</reference>
<dbReference type="GO" id="GO:0005524">
    <property type="term" value="F:ATP binding"/>
    <property type="evidence" value="ECO:0007669"/>
    <property type="project" value="InterPro"/>
</dbReference>
<sequence>MYAGNWMAWVDVTSGQTMYINVTSGNSAFAPLPCFKEDHQDQYKDKQGSCLKSSSLKPPLSIALDPDVARRAAVCEKELRKLGVHFGAIGQQGLVLERLPSCLVERDDSERRCGRPSTIATQAQELLREHTEVLLSTRRSAISLPKVLLDVLSSQACRGAIKFGSVLDLSECRKILAALSRCSLPFQCAHGRPSLSPVVDLRFLPPDKAPNRPNLAKLPGRIAAPASQVQVP</sequence>
<dbReference type="InParanoid" id="B7PAH6"/>
<dbReference type="OrthoDB" id="429932at2759"/>
<dbReference type="VEuPathDB" id="VectorBase:ISCW016969"/>
<protein>
    <submittedName>
        <fullName evidence="2 3">DNA mismatch repair protein mlh3, putative</fullName>
    </submittedName>
</protein>
<dbReference type="Proteomes" id="UP000001555">
    <property type="component" value="Unassembled WGS sequence"/>
</dbReference>
<dbReference type="EMBL" id="DS671206">
    <property type="protein sequence ID" value="EEC03598.1"/>
    <property type="molecule type" value="Genomic_DNA"/>
</dbReference>
<reference evidence="3" key="2">
    <citation type="submission" date="2020-05" db="UniProtKB">
        <authorList>
            <consortium name="EnsemblMetazoa"/>
        </authorList>
    </citation>
    <scope>IDENTIFICATION</scope>
    <source>
        <strain evidence="3">wikel</strain>
    </source>
</reference>
<dbReference type="PANTHER" id="PTHR10073">
    <property type="entry name" value="DNA MISMATCH REPAIR PROTEIN MLH, PMS, MUTL"/>
    <property type="match status" value="1"/>
</dbReference>
<organism>
    <name type="scientific">Ixodes scapularis</name>
    <name type="common">Black-legged tick</name>
    <name type="synonym">Deer tick</name>
    <dbReference type="NCBI Taxonomy" id="6945"/>
    <lineage>
        <taxon>Eukaryota</taxon>
        <taxon>Metazoa</taxon>
        <taxon>Ecdysozoa</taxon>
        <taxon>Arthropoda</taxon>
        <taxon>Chelicerata</taxon>
        <taxon>Arachnida</taxon>
        <taxon>Acari</taxon>
        <taxon>Parasitiformes</taxon>
        <taxon>Ixodida</taxon>
        <taxon>Ixodoidea</taxon>
        <taxon>Ixodidae</taxon>
        <taxon>Ixodinae</taxon>
        <taxon>Ixodes</taxon>
    </lineage>
</organism>
<dbReference type="EMBL" id="ABJB010172803">
    <property type="status" value="NOT_ANNOTATED_CDS"/>
    <property type="molecule type" value="Genomic_DNA"/>
</dbReference>
<dbReference type="GO" id="GO:0006298">
    <property type="term" value="P:mismatch repair"/>
    <property type="evidence" value="ECO:0007669"/>
    <property type="project" value="InterPro"/>
</dbReference>
<dbReference type="EMBL" id="ABJB010711525">
    <property type="status" value="NOT_ANNOTATED_CDS"/>
    <property type="molecule type" value="Genomic_DNA"/>
</dbReference>
<dbReference type="PaxDb" id="6945-B7PAH6"/>
<evidence type="ECO:0000313" key="4">
    <source>
        <dbReference type="Proteomes" id="UP000001555"/>
    </source>
</evidence>
<dbReference type="STRING" id="6945.B7PAH6"/>
<evidence type="ECO:0000313" key="3">
    <source>
        <dbReference type="EnsemblMetazoa" id="ISCW016969-PA"/>
    </source>
</evidence>
<dbReference type="GO" id="GO:0032300">
    <property type="term" value="C:mismatch repair complex"/>
    <property type="evidence" value="ECO:0007669"/>
    <property type="project" value="InterPro"/>
</dbReference>
<dbReference type="AlphaFoldDB" id="B7PAH6"/>
<dbReference type="InterPro" id="IPR042120">
    <property type="entry name" value="MutL_C_dimsub"/>
</dbReference>
<dbReference type="PANTHER" id="PTHR10073:SF47">
    <property type="entry name" value="DNA MISMATCH REPAIR PROTEIN MLH3"/>
    <property type="match status" value="1"/>
</dbReference>
<dbReference type="VEuPathDB" id="VectorBase:ISCI016969"/>
<dbReference type="EnsemblMetazoa" id="ISCW016969-RA">
    <property type="protein sequence ID" value="ISCW016969-PA"/>
    <property type="gene ID" value="ISCW016969"/>
</dbReference>
<evidence type="ECO:0000313" key="2">
    <source>
        <dbReference type="EMBL" id="EEC03598.1"/>
    </source>
</evidence>
<dbReference type="GO" id="GO:0016887">
    <property type="term" value="F:ATP hydrolysis activity"/>
    <property type="evidence" value="ECO:0007669"/>
    <property type="project" value="InterPro"/>
</dbReference>
<dbReference type="SUPFAM" id="SSF118116">
    <property type="entry name" value="DNA mismatch repair protein MutL"/>
    <property type="match status" value="1"/>
</dbReference>
<dbReference type="HOGENOM" id="CLU_1195996_0_0_1"/>
<evidence type="ECO:0000259" key="1">
    <source>
        <dbReference type="SMART" id="SM00853"/>
    </source>
</evidence>